<keyword evidence="6" id="KW-0479">Metal-binding</keyword>
<protein>
    <recommendedName>
        <fullName evidence="6">tRNA modification GTPase MnmE</fullName>
        <ecNumber evidence="6">3.6.-.-</ecNumber>
    </recommendedName>
</protein>
<dbReference type="CDD" id="cd14858">
    <property type="entry name" value="TrmE_N"/>
    <property type="match status" value="1"/>
</dbReference>
<dbReference type="Pfam" id="PF12631">
    <property type="entry name" value="MnmE_helical"/>
    <property type="match status" value="1"/>
</dbReference>
<feature type="binding site" evidence="6">
    <location>
        <position position="21"/>
    </location>
    <ligand>
        <name>(6S)-5-formyl-5,6,7,8-tetrahydrofolate</name>
        <dbReference type="ChEBI" id="CHEBI:57457"/>
    </ligand>
</feature>
<keyword evidence="6" id="KW-0963">Cytoplasm</keyword>
<dbReference type="Pfam" id="PF10396">
    <property type="entry name" value="TrmE_N"/>
    <property type="match status" value="1"/>
</dbReference>
<dbReference type="GO" id="GO:0046872">
    <property type="term" value="F:metal ion binding"/>
    <property type="evidence" value="ECO:0007669"/>
    <property type="project" value="UniProtKB-KW"/>
</dbReference>
<keyword evidence="6" id="KW-0460">Magnesium</keyword>
<dbReference type="SUPFAM" id="SSF116878">
    <property type="entry name" value="TrmE connector domain"/>
    <property type="match status" value="1"/>
</dbReference>
<sequence length="425" mass="46016">MEETIFALATARGKAGLAVIRISGPNAVPVLSALGGKVPAPRSSRLCVLRDGTRGVLDHALVLYFAEGASFTDEDVVELHLHGSIAIVQAVIAAILDTGLARMAGPGEFTRRALMNERLDLTQVQGLSDMIDAETEVQRRHALRVFGGEMSEQVAEWRVKLIRAAALLEATIDFAEEDTPEDVEPEVRALLENVIGDLRRASKGFGAARTLRDGFEVALIGAPNAGKSSLLNRLTGSDAAIVSKVAGTTRDIIEVRMNIDGMLILILDTAGLRHTEDEVESIGVTRARARAKDADLRIFLHEEEVPEPPFDLLTEEDLIVRTKVDVRGGSGISNVTGEGIEELVEKIGAVAERRVDAASLFSRERDRASLENAVLSLEETRLMDLPVEVQVASIRNAVMHLADIIGAFDVEFVLDDIFRSFCIGK</sequence>
<dbReference type="NCBIfam" id="NF003661">
    <property type="entry name" value="PRK05291.1-3"/>
    <property type="match status" value="1"/>
</dbReference>
<dbReference type="HAMAP" id="MF_00379">
    <property type="entry name" value="GTPase_MnmE"/>
    <property type="match status" value="1"/>
</dbReference>
<gene>
    <name evidence="6 9" type="primary">mnmE</name>
    <name evidence="6" type="synonym">trmE</name>
    <name evidence="9" type="ORF">JSE7799_02138</name>
</gene>
<accession>A0A0M7BC67</accession>
<feature type="binding site" evidence="6">
    <location>
        <begin position="224"/>
        <end position="229"/>
    </location>
    <ligand>
        <name>GTP</name>
        <dbReference type="ChEBI" id="CHEBI:37565"/>
    </ligand>
</feature>
<evidence type="ECO:0000256" key="2">
    <source>
        <dbReference type="ARBA" id="ARBA00022694"/>
    </source>
</evidence>
<keyword evidence="6 9" id="KW-0378">Hydrolase</keyword>
<feature type="binding site" evidence="6">
    <location>
        <position position="228"/>
    </location>
    <ligand>
        <name>Mg(2+)</name>
        <dbReference type="ChEBI" id="CHEBI:18420"/>
    </ligand>
</feature>
<dbReference type="NCBIfam" id="TIGR00231">
    <property type="entry name" value="small_GTP"/>
    <property type="match status" value="1"/>
</dbReference>
<keyword evidence="2 6" id="KW-0819">tRNA processing</keyword>
<keyword evidence="3 6" id="KW-0547">Nucleotide-binding</keyword>
<comment type="similarity">
    <text evidence="1 6 7">Belongs to the TRAFAC class TrmE-Era-EngA-EngB-Septin-like GTPase superfamily. TrmE GTPase family.</text>
</comment>
<dbReference type="Proteomes" id="UP000049455">
    <property type="component" value="Unassembled WGS sequence"/>
</dbReference>
<evidence type="ECO:0000256" key="7">
    <source>
        <dbReference type="RuleBase" id="RU003313"/>
    </source>
</evidence>
<evidence type="ECO:0000259" key="8">
    <source>
        <dbReference type="PROSITE" id="PS51709"/>
    </source>
</evidence>
<evidence type="ECO:0000313" key="10">
    <source>
        <dbReference type="Proteomes" id="UP000049455"/>
    </source>
</evidence>
<dbReference type="InterPro" id="IPR025867">
    <property type="entry name" value="MnmE_helical"/>
</dbReference>
<dbReference type="GO" id="GO:0003924">
    <property type="term" value="F:GTPase activity"/>
    <property type="evidence" value="ECO:0007669"/>
    <property type="project" value="UniProtKB-UniRule"/>
</dbReference>
<comment type="function">
    <text evidence="6">Exhibits a very high intrinsic GTPase hydrolysis rate. Involved in the addition of a carboxymethylaminomethyl (cmnm) group at the wobble position (U34) of certain tRNAs, forming tRNA-cmnm(5)s(2)U34.</text>
</comment>
<dbReference type="PANTHER" id="PTHR42714:SF2">
    <property type="entry name" value="TRNA MODIFICATION GTPASE GTPBP3, MITOCHONDRIAL"/>
    <property type="match status" value="1"/>
</dbReference>
<comment type="subunit">
    <text evidence="6">Homodimer. Heterotetramer of two MnmE and two MnmG subunits.</text>
</comment>
<keyword evidence="5 6" id="KW-0342">GTP-binding</keyword>
<dbReference type="PANTHER" id="PTHR42714">
    <property type="entry name" value="TRNA MODIFICATION GTPASE GTPBP3"/>
    <property type="match status" value="1"/>
</dbReference>
<dbReference type="GO" id="GO:0005525">
    <property type="term" value="F:GTP binding"/>
    <property type="evidence" value="ECO:0007669"/>
    <property type="project" value="UniProtKB-UniRule"/>
</dbReference>
<evidence type="ECO:0000256" key="1">
    <source>
        <dbReference type="ARBA" id="ARBA00011043"/>
    </source>
</evidence>
<dbReference type="InterPro" id="IPR027417">
    <property type="entry name" value="P-loop_NTPase"/>
</dbReference>
<dbReference type="EMBL" id="CYPR01000142">
    <property type="protein sequence ID" value="CUH39412.1"/>
    <property type="molecule type" value="Genomic_DNA"/>
</dbReference>
<keyword evidence="4 6" id="KW-0630">Potassium</keyword>
<feature type="binding site" evidence="6">
    <location>
        <position position="243"/>
    </location>
    <ligand>
        <name>K(+)</name>
        <dbReference type="ChEBI" id="CHEBI:29103"/>
    </ligand>
</feature>
<feature type="binding site" evidence="6">
    <location>
        <position position="249"/>
    </location>
    <ligand>
        <name>Mg(2+)</name>
        <dbReference type="ChEBI" id="CHEBI:18420"/>
    </ligand>
</feature>
<dbReference type="Gene3D" id="3.40.50.300">
    <property type="entry name" value="P-loop containing nucleotide triphosphate hydrolases"/>
    <property type="match status" value="1"/>
</dbReference>
<comment type="caution">
    <text evidence="6">Lacks conserved residue(s) required for the propagation of feature annotation.</text>
</comment>
<dbReference type="STRING" id="313367.JSE7799_02138"/>
<dbReference type="InterPro" id="IPR027266">
    <property type="entry name" value="TrmE/GcvT-like"/>
</dbReference>
<dbReference type="InterPro" id="IPR018948">
    <property type="entry name" value="GTP-bd_TrmE_N"/>
</dbReference>
<evidence type="ECO:0000256" key="3">
    <source>
        <dbReference type="ARBA" id="ARBA00022741"/>
    </source>
</evidence>
<dbReference type="InterPro" id="IPR004520">
    <property type="entry name" value="GTPase_MnmE"/>
</dbReference>
<feature type="binding site" evidence="6">
    <location>
        <position position="248"/>
    </location>
    <ligand>
        <name>K(+)</name>
        <dbReference type="ChEBI" id="CHEBI:29103"/>
    </ligand>
</feature>
<dbReference type="InterPro" id="IPR027368">
    <property type="entry name" value="MnmE_dom2"/>
</dbReference>
<organism evidence="9 10">
    <name type="scientific">Jannaschia seosinensis</name>
    <dbReference type="NCBI Taxonomy" id="313367"/>
    <lineage>
        <taxon>Bacteria</taxon>
        <taxon>Pseudomonadati</taxon>
        <taxon>Pseudomonadota</taxon>
        <taxon>Alphaproteobacteria</taxon>
        <taxon>Rhodobacterales</taxon>
        <taxon>Roseobacteraceae</taxon>
        <taxon>Jannaschia</taxon>
    </lineage>
</organism>
<evidence type="ECO:0000256" key="5">
    <source>
        <dbReference type="ARBA" id="ARBA00023134"/>
    </source>
</evidence>
<dbReference type="InterPro" id="IPR005225">
    <property type="entry name" value="Small_GTP-bd"/>
</dbReference>
<reference evidence="9 10" key="1">
    <citation type="submission" date="2015-09" db="EMBL/GenBank/DDBJ databases">
        <authorList>
            <person name="Jackson K.R."/>
            <person name="Lunt B.L."/>
            <person name="Fisher J.N.B."/>
            <person name="Gardner A.V."/>
            <person name="Bailey M.E."/>
            <person name="Deus L.M."/>
            <person name="Earl A.S."/>
            <person name="Gibby P.D."/>
            <person name="Hartmann K.A."/>
            <person name="Liu J.E."/>
            <person name="Manci A.M."/>
            <person name="Nielsen D.A."/>
            <person name="Solomon M.B."/>
            <person name="Breakwell D.P."/>
            <person name="Burnett S.H."/>
            <person name="Grose J.H."/>
        </authorList>
    </citation>
    <scope>NUCLEOTIDE SEQUENCE [LARGE SCALE GENOMIC DNA]</scope>
    <source>
        <strain evidence="9 10">CECT 7799</strain>
    </source>
</reference>
<dbReference type="AlphaFoldDB" id="A0A0M7BC67"/>
<feature type="binding site" evidence="6">
    <location>
        <begin position="268"/>
        <end position="271"/>
    </location>
    <ligand>
        <name>GTP</name>
        <dbReference type="ChEBI" id="CHEBI:37565"/>
    </ligand>
</feature>
<feature type="binding site" evidence="6">
    <location>
        <position position="224"/>
    </location>
    <ligand>
        <name>K(+)</name>
        <dbReference type="ChEBI" id="CHEBI:29103"/>
    </ligand>
</feature>
<dbReference type="SUPFAM" id="SSF52540">
    <property type="entry name" value="P-loop containing nucleoside triphosphate hydrolases"/>
    <property type="match status" value="1"/>
</dbReference>
<dbReference type="GO" id="GO:0002098">
    <property type="term" value="P:tRNA wobble uridine modification"/>
    <property type="evidence" value="ECO:0007669"/>
    <property type="project" value="TreeGrafter"/>
</dbReference>
<dbReference type="InterPro" id="IPR031168">
    <property type="entry name" value="G_TrmE"/>
</dbReference>
<dbReference type="GO" id="GO:0030488">
    <property type="term" value="P:tRNA methylation"/>
    <property type="evidence" value="ECO:0007669"/>
    <property type="project" value="TreeGrafter"/>
</dbReference>
<dbReference type="EC" id="3.6.-.-" evidence="6"/>
<dbReference type="CDD" id="cd04164">
    <property type="entry name" value="trmE"/>
    <property type="match status" value="1"/>
</dbReference>
<comment type="subcellular location">
    <subcellularLocation>
        <location evidence="6">Cytoplasm</location>
    </subcellularLocation>
</comment>
<dbReference type="Gene3D" id="1.20.120.430">
    <property type="entry name" value="tRNA modification GTPase MnmE domain 2"/>
    <property type="match status" value="1"/>
</dbReference>
<dbReference type="Gene3D" id="3.30.1360.120">
    <property type="entry name" value="Probable tRNA modification gtpase trme, domain 1"/>
    <property type="match status" value="1"/>
</dbReference>
<evidence type="ECO:0000256" key="6">
    <source>
        <dbReference type="HAMAP-Rule" id="MF_00379"/>
    </source>
</evidence>
<feature type="binding site" evidence="6">
    <location>
        <position position="245"/>
    </location>
    <ligand>
        <name>K(+)</name>
        <dbReference type="ChEBI" id="CHEBI:29103"/>
    </ligand>
</feature>
<dbReference type="SUPFAM" id="SSF103025">
    <property type="entry name" value="Folate-binding domain"/>
    <property type="match status" value="1"/>
</dbReference>
<comment type="cofactor">
    <cofactor evidence="6">
        <name>K(+)</name>
        <dbReference type="ChEBI" id="CHEBI:29103"/>
    </cofactor>
    <text evidence="6">Binds 1 potassium ion per subunit.</text>
</comment>
<dbReference type="RefSeq" id="WP_055663606.1">
    <property type="nucleotide sequence ID" value="NZ_CYPR01000142.1"/>
</dbReference>
<dbReference type="InterPro" id="IPR006073">
    <property type="entry name" value="GTP-bd"/>
</dbReference>
<name>A0A0M7BC67_9RHOB</name>
<dbReference type="NCBIfam" id="TIGR00450">
    <property type="entry name" value="mnmE_trmE_thdF"/>
    <property type="match status" value="1"/>
</dbReference>
<dbReference type="OrthoDB" id="9805918at2"/>
<dbReference type="Pfam" id="PF01926">
    <property type="entry name" value="MMR_HSR1"/>
    <property type="match status" value="1"/>
</dbReference>
<evidence type="ECO:0000256" key="4">
    <source>
        <dbReference type="ARBA" id="ARBA00022958"/>
    </source>
</evidence>
<feature type="domain" description="TrmE-type G" evidence="8">
    <location>
        <begin position="214"/>
        <end position="352"/>
    </location>
</feature>
<dbReference type="PROSITE" id="PS51709">
    <property type="entry name" value="G_TRME"/>
    <property type="match status" value="1"/>
</dbReference>
<feature type="binding site" evidence="6">
    <location>
        <begin position="243"/>
        <end position="249"/>
    </location>
    <ligand>
        <name>GTP</name>
        <dbReference type="ChEBI" id="CHEBI:37565"/>
    </ligand>
</feature>
<evidence type="ECO:0000313" key="9">
    <source>
        <dbReference type="EMBL" id="CUH39412.1"/>
    </source>
</evidence>
<feature type="binding site" evidence="6">
    <location>
        <position position="118"/>
    </location>
    <ligand>
        <name>(6S)-5-formyl-5,6,7,8-tetrahydrofolate</name>
        <dbReference type="ChEBI" id="CHEBI:57457"/>
    </ligand>
</feature>
<keyword evidence="10" id="KW-1185">Reference proteome</keyword>
<proteinExistence type="inferred from homology"/>
<dbReference type="GO" id="GO:0005737">
    <property type="term" value="C:cytoplasm"/>
    <property type="evidence" value="ECO:0007669"/>
    <property type="project" value="UniProtKB-SubCell"/>
</dbReference>
<feature type="binding site" evidence="6">
    <location>
        <position position="78"/>
    </location>
    <ligand>
        <name>(6S)-5-formyl-5,6,7,8-tetrahydrofolate</name>
        <dbReference type="ChEBI" id="CHEBI:57457"/>
    </ligand>
</feature>
<feature type="binding site" evidence="6">
    <location>
        <position position="425"/>
    </location>
    <ligand>
        <name>(6S)-5-formyl-5,6,7,8-tetrahydrofolate</name>
        <dbReference type="ChEBI" id="CHEBI:57457"/>
    </ligand>
</feature>